<dbReference type="InterPro" id="IPR001680">
    <property type="entry name" value="WD40_rpt"/>
</dbReference>
<dbReference type="Pfam" id="PF00400">
    <property type="entry name" value="WD40"/>
    <property type="match status" value="4"/>
</dbReference>
<feature type="compositionally biased region" description="Basic and acidic residues" evidence="10">
    <location>
        <begin position="348"/>
        <end position="375"/>
    </location>
</feature>
<evidence type="ECO:0000256" key="5">
    <source>
        <dbReference type="ARBA" id="ARBA00022737"/>
    </source>
</evidence>
<sequence>MPIGTLMASCGNHIKAGCVYMAFNVASSDFVMDFDFSPFDDYLLATGSADCGINIWLLPTVDNIDTELSCLNPAIALPGQDRRIENVLWNPVAETLSGPTDQLQSVSWKGDGSSLVTSCKDKIVRIFDPRSGEVVQEGEGHQSLKDSRAIWLGEKDFILTAGCNQTHEREMKYWDCRNLKSPIVTSGIDGSSGSMIPLYDRDTGMLFILGKGDTSIKYYEILDKAPHIQQNYVDRTEQARGGTLLPKHVLEVMDGEVDRLLVLTNNNIIPIPYIIPRKSYRDFLDDVFPDTPSREPALKPNEWKAGKNSSPLLSSLNPAKRSEIQEPAQIVETTPSIPVVSDQTPATDDVKHNNETDEDKLKDTETPSVDSRPKENTTPSAKQQKNIFTSVRQSKFKHLSCKVQHKSKHIDNIRRLSTRVPGESDMFHVNSKRCVIPIDGAGGLLAVLELNKPGRLPDTGVPVLQHGSKVTDYVFDPFNDNRLVVVCDDAKIHVWDLPDNGVTETMTGSSFYLLGHTEKIYFAKFHPLAKDILVTSAYDMSVRIWDLSEKTEKIQLEPHPDQVFCAAWSPDGKYLATVCKDGKIRIFNVRKSASPLVEGQGPEGSRGARIVWALDGQYLVVSGFNSLSTRTVSVYDTADLTSPLYISELDTSPAILVPFYDEDSSTLLLTGRGDSTIVAFEVAEEEPYLFKLSTSNPEGVHQAVAYLPKKYCNVKDVEFAIGYRLTNNTIEPVSFTLPRVKKEYFQDDIYPDTKVTWEPVMSSQEWFSGMNKIQRKISLKPKDMISLSEAPTEAPKVRKYDSYNPETYKTDEQKKEELISAMTNKLTVQEDPLPQDIAEGVDSDEWEDY</sequence>
<evidence type="ECO:0000256" key="3">
    <source>
        <dbReference type="ARBA" id="ARBA00022490"/>
    </source>
</evidence>
<gene>
    <name evidence="12" type="ORF">KUTeg_024461</name>
</gene>
<feature type="compositionally biased region" description="Polar residues" evidence="10">
    <location>
        <begin position="376"/>
        <end position="388"/>
    </location>
</feature>
<dbReference type="InterPro" id="IPR011047">
    <property type="entry name" value="Quinoprotein_ADH-like_sf"/>
</dbReference>
<dbReference type="InterPro" id="IPR019775">
    <property type="entry name" value="WD40_repeat_CS"/>
</dbReference>
<evidence type="ECO:0000256" key="2">
    <source>
        <dbReference type="ARBA" id="ARBA00009482"/>
    </source>
</evidence>
<dbReference type="Pfam" id="PF16300">
    <property type="entry name" value="WD40_4"/>
    <property type="match status" value="2"/>
</dbReference>
<dbReference type="Pfam" id="PF08953">
    <property type="entry name" value="DUF1899"/>
    <property type="match status" value="1"/>
</dbReference>
<dbReference type="PROSITE" id="PS50082">
    <property type="entry name" value="WD_REPEATS_2"/>
    <property type="match status" value="4"/>
</dbReference>
<keyword evidence="5 9" id="KW-0677">Repeat</keyword>
<dbReference type="Gene3D" id="2.130.10.10">
    <property type="entry name" value="YVTN repeat-like/Quinoprotein amine dehydrogenase"/>
    <property type="match status" value="3"/>
</dbReference>
<evidence type="ECO:0000256" key="9">
    <source>
        <dbReference type="RuleBase" id="RU280818"/>
    </source>
</evidence>
<feature type="domain" description="DUF1899" evidence="11">
    <location>
        <begin position="389"/>
        <end position="454"/>
    </location>
</feature>
<dbReference type="InterPro" id="IPR015505">
    <property type="entry name" value="Coronin"/>
</dbReference>
<evidence type="ECO:0000313" key="13">
    <source>
        <dbReference type="Proteomes" id="UP001217089"/>
    </source>
</evidence>
<feature type="region of interest" description="Disordered" evidence="10">
    <location>
        <begin position="292"/>
        <end position="315"/>
    </location>
</feature>
<dbReference type="PANTHER" id="PTHR10856:SF20">
    <property type="entry name" value="CORONIN-7"/>
    <property type="match status" value="1"/>
</dbReference>
<feature type="region of interest" description="Disordered" evidence="10">
    <location>
        <begin position="327"/>
        <end position="388"/>
    </location>
</feature>
<organism evidence="12 13">
    <name type="scientific">Tegillarca granosa</name>
    <name type="common">Malaysian cockle</name>
    <name type="synonym">Anadara granosa</name>
    <dbReference type="NCBI Taxonomy" id="220873"/>
    <lineage>
        <taxon>Eukaryota</taxon>
        <taxon>Metazoa</taxon>
        <taxon>Spiralia</taxon>
        <taxon>Lophotrochozoa</taxon>
        <taxon>Mollusca</taxon>
        <taxon>Bivalvia</taxon>
        <taxon>Autobranchia</taxon>
        <taxon>Pteriomorphia</taxon>
        <taxon>Arcoida</taxon>
        <taxon>Arcoidea</taxon>
        <taxon>Arcidae</taxon>
        <taxon>Tegillarca</taxon>
    </lineage>
</organism>
<dbReference type="InterPro" id="IPR015048">
    <property type="entry name" value="DUF1899"/>
</dbReference>
<protein>
    <recommendedName>
        <fullName evidence="9">Coronin</fullName>
    </recommendedName>
</protein>
<dbReference type="SMART" id="SM01166">
    <property type="entry name" value="DUF1899"/>
    <property type="match status" value="1"/>
</dbReference>
<reference evidence="12 13" key="1">
    <citation type="submission" date="2022-12" db="EMBL/GenBank/DDBJ databases">
        <title>Chromosome-level genome of Tegillarca granosa.</title>
        <authorList>
            <person name="Kim J."/>
        </authorList>
    </citation>
    <scope>NUCLEOTIDE SEQUENCE [LARGE SCALE GENOMIC DNA]</scope>
    <source>
        <strain evidence="12">Teg-2019</strain>
        <tissue evidence="12">Adductor muscle</tissue>
    </source>
</reference>
<feature type="repeat" description="WD" evidence="8">
    <location>
        <begin position="96"/>
        <end position="137"/>
    </location>
</feature>
<dbReference type="PROSITE" id="PS50294">
    <property type="entry name" value="WD_REPEATS_REGION"/>
    <property type="match status" value="2"/>
</dbReference>
<evidence type="ECO:0000256" key="4">
    <source>
        <dbReference type="ARBA" id="ARBA00022574"/>
    </source>
</evidence>
<feature type="compositionally biased region" description="Polar residues" evidence="10">
    <location>
        <begin position="331"/>
        <end position="346"/>
    </location>
</feature>
<name>A0ABQ9E327_TEGGR</name>
<evidence type="ECO:0000256" key="1">
    <source>
        <dbReference type="ARBA" id="ARBA00004496"/>
    </source>
</evidence>
<accession>A0ABQ9E327</accession>
<comment type="caution">
    <text evidence="12">The sequence shown here is derived from an EMBL/GenBank/DDBJ whole genome shotgun (WGS) entry which is preliminary data.</text>
</comment>
<keyword evidence="13" id="KW-1185">Reference proteome</keyword>
<dbReference type="PROSITE" id="PS00678">
    <property type="entry name" value="WD_REPEATS_1"/>
    <property type="match status" value="1"/>
</dbReference>
<evidence type="ECO:0000256" key="6">
    <source>
        <dbReference type="ARBA" id="ARBA00023203"/>
    </source>
</evidence>
<dbReference type="SMART" id="SM01167">
    <property type="entry name" value="DUF1900"/>
    <property type="match status" value="2"/>
</dbReference>
<evidence type="ECO:0000256" key="8">
    <source>
        <dbReference type="PROSITE-ProRule" id="PRU00221"/>
    </source>
</evidence>
<feature type="compositionally biased region" description="Acidic residues" evidence="10">
    <location>
        <begin position="839"/>
        <end position="849"/>
    </location>
</feature>
<feature type="compositionally biased region" description="Basic and acidic residues" evidence="10">
    <location>
        <begin position="292"/>
        <end position="305"/>
    </location>
</feature>
<dbReference type="SMART" id="SM00320">
    <property type="entry name" value="WD40"/>
    <property type="match status" value="7"/>
</dbReference>
<proteinExistence type="inferred from homology"/>
<dbReference type="InterPro" id="IPR015943">
    <property type="entry name" value="WD40/YVTN_repeat-like_dom_sf"/>
</dbReference>
<feature type="repeat" description="WD" evidence="8">
    <location>
        <begin position="556"/>
        <end position="597"/>
    </location>
</feature>
<comment type="function">
    <text evidence="7">F-actin regulator involved in anterograde Golgi to endosome transport: upon ubiquitination via 'Lys-33'-linked ubiquitin chains by the BCR(KLHL20) E3 ubiquitin ligase complex, interacts with EPS15 and localizes to the trans-Golgi network, where it promotes actin polymerization, thereby facilitating post-Golgi trafficking. May play a role in the maintenance of the Golgi apparatus morphology.</text>
</comment>
<dbReference type="Proteomes" id="UP001217089">
    <property type="component" value="Unassembled WGS sequence"/>
</dbReference>
<dbReference type="SUPFAM" id="SSF50998">
    <property type="entry name" value="Quinoprotein alcohol dehydrogenase-like"/>
    <property type="match status" value="1"/>
</dbReference>
<keyword evidence="4 8" id="KW-0853">WD repeat</keyword>
<evidence type="ECO:0000313" key="12">
    <source>
        <dbReference type="EMBL" id="KAJ8297930.1"/>
    </source>
</evidence>
<comment type="similarity">
    <text evidence="2 9">Belongs to the WD repeat coronin family.</text>
</comment>
<feature type="repeat" description="WD" evidence="8">
    <location>
        <begin position="463"/>
        <end position="505"/>
    </location>
</feature>
<dbReference type="PANTHER" id="PTHR10856">
    <property type="entry name" value="CORONIN"/>
    <property type="match status" value="1"/>
</dbReference>
<dbReference type="EMBL" id="JARBDR010000923">
    <property type="protein sequence ID" value="KAJ8297930.1"/>
    <property type="molecule type" value="Genomic_DNA"/>
</dbReference>
<feature type="region of interest" description="Disordered" evidence="10">
    <location>
        <begin position="825"/>
        <end position="849"/>
    </location>
</feature>
<keyword evidence="6" id="KW-0009">Actin-binding</keyword>
<evidence type="ECO:0000256" key="7">
    <source>
        <dbReference type="ARBA" id="ARBA00024838"/>
    </source>
</evidence>
<keyword evidence="3" id="KW-0963">Cytoplasm</keyword>
<evidence type="ECO:0000259" key="11">
    <source>
        <dbReference type="SMART" id="SM01166"/>
    </source>
</evidence>
<evidence type="ECO:0000256" key="10">
    <source>
        <dbReference type="SAM" id="MobiDB-lite"/>
    </source>
</evidence>
<feature type="repeat" description="WD" evidence="8">
    <location>
        <begin position="513"/>
        <end position="555"/>
    </location>
</feature>
<comment type="subcellular location">
    <subcellularLocation>
        <location evidence="1">Cytoplasm</location>
    </subcellularLocation>
</comment>